<dbReference type="PANTHER" id="PTHR11533">
    <property type="entry name" value="PROTEASE M1 ZINC METALLOPROTEASE"/>
    <property type="match status" value="1"/>
</dbReference>
<dbReference type="Proteomes" id="UP000677228">
    <property type="component" value="Unassembled WGS sequence"/>
</dbReference>
<dbReference type="GO" id="GO:0070006">
    <property type="term" value="F:metalloaminopeptidase activity"/>
    <property type="evidence" value="ECO:0007669"/>
    <property type="project" value="TreeGrafter"/>
</dbReference>
<dbReference type="EMBL" id="CAJNOK010065974">
    <property type="protein sequence ID" value="CAF1650479.1"/>
    <property type="molecule type" value="Genomic_DNA"/>
</dbReference>
<evidence type="ECO:0000313" key="3">
    <source>
        <dbReference type="Proteomes" id="UP000682733"/>
    </source>
</evidence>
<dbReference type="GO" id="GO:0043171">
    <property type="term" value="P:peptide catabolic process"/>
    <property type="evidence" value="ECO:0007669"/>
    <property type="project" value="TreeGrafter"/>
</dbReference>
<dbReference type="GO" id="GO:0005737">
    <property type="term" value="C:cytoplasm"/>
    <property type="evidence" value="ECO:0007669"/>
    <property type="project" value="TreeGrafter"/>
</dbReference>
<dbReference type="Gene3D" id="2.60.40.1910">
    <property type="match status" value="1"/>
</dbReference>
<gene>
    <name evidence="1" type="ORF">OVA965_LOCUS44801</name>
    <name evidence="2" type="ORF">TMI583_LOCUS47806</name>
</gene>
<dbReference type="GO" id="GO:0008270">
    <property type="term" value="F:zinc ion binding"/>
    <property type="evidence" value="ECO:0007669"/>
    <property type="project" value="TreeGrafter"/>
</dbReference>
<dbReference type="AlphaFoldDB" id="A0A8S2XK16"/>
<sequence>QVFYDQFQIGPWSGQEFFESWFQQANYPIVSAQIRQENGTNDVYLYLTQSRYFLNNEPYYDLYPTNRFNYTWLIPLICSFGNDSTTIVRSIAFKDRESKIKLDSWYKYVHCDEDFSGYYLMDYDSTNWEELANVMIN</sequence>
<comment type="caution">
    <text evidence="2">The sequence shown here is derived from an EMBL/GenBank/DDBJ whole genome shotgun (WGS) entry which is preliminary data.</text>
</comment>
<accession>A0A8S2XK16</accession>
<evidence type="ECO:0000313" key="1">
    <source>
        <dbReference type="EMBL" id="CAF1650479.1"/>
    </source>
</evidence>
<feature type="non-terminal residue" evidence="2">
    <location>
        <position position="137"/>
    </location>
</feature>
<dbReference type="GO" id="GO:0006508">
    <property type="term" value="P:proteolysis"/>
    <property type="evidence" value="ECO:0007669"/>
    <property type="project" value="TreeGrafter"/>
</dbReference>
<feature type="non-terminal residue" evidence="2">
    <location>
        <position position="1"/>
    </location>
</feature>
<dbReference type="GO" id="GO:0005615">
    <property type="term" value="C:extracellular space"/>
    <property type="evidence" value="ECO:0007669"/>
    <property type="project" value="TreeGrafter"/>
</dbReference>
<dbReference type="EMBL" id="CAJOBA010094336">
    <property type="protein sequence ID" value="CAF4497253.1"/>
    <property type="molecule type" value="Genomic_DNA"/>
</dbReference>
<dbReference type="GO" id="GO:0042277">
    <property type="term" value="F:peptide binding"/>
    <property type="evidence" value="ECO:0007669"/>
    <property type="project" value="TreeGrafter"/>
</dbReference>
<dbReference type="InterPro" id="IPR050344">
    <property type="entry name" value="Peptidase_M1_aminopeptidases"/>
</dbReference>
<protein>
    <submittedName>
        <fullName evidence="2">Uncharacterized protein</fullName>
    </submittedName>
</protein>
<dbReference type="Proteomes" id="UP000682733">
    <property type="component" value="Unassembled WGS sequence"/>
</dbReference>
<dbReference type="GO" id="GO:0016020">
    <property type="term" value="C:membrane"/>
    <property type="evidence" value="ECO:0007669"/>
    <property type="project" value="TreeGrafter"/>
</dbReference>
<evidence type="ECO:0000313" key="2">
    <source>
        <dbReference type="EMBL" id="CAF4497253.1"/>
    </source>
</evidence>
<organism evidence="2 3">
    <name type="scientific">Didymodactylos carnosus</name>
    <dbReference type="NCBI Taxonomy" id="1234261"/>
    <lineage>
        <taxon>Eukaryota</taxon>
        <taxon>Metazoa</taxon>
        <taxon>Spiralia</taxon>
        <taxon>Gnathifera</taxon>
        <taxon>Rotifera</taxon>
        <taxon>Eurotatoria</taxon>
        <taxon>Bdelloidea</taxon>
        <taxon>Philodinida</taxon>
        <taxon>Philodinidae</taxon>
        <taxon>Didymodactylos</taxon>
    </lineage>
</organism>
<dbReference type="PANTHER" id="PTHR11533:SF299">
    <property type="entry name" value="AMINOPEPTIDASE"/>
    <property type="match status" value="1"/>
</dbReference>
<name>A0A8S2XK16_9BILA</name>
<reference evidence="2" key="1">
    <citation type="submission" date="2021-02" db="EMBL/GenBank/DDBJ databases">
        <authorList>
            <person name="Nowell W R."/>
        </authorList>
    </citation>
    <scope>NUCLEOTIDE SEQUENCE</scope>
</reference>
<proteinExistence type="predicted"/>